<feature type="region of interest" description="Disordered" evidence="1">
    <location>
        <begin position="74"/>
        <end position="98"/>
    </location>
</feature>
<organism evidence="2 3">
    <name type="scientific">Solanum commersonii</name>
    <name type="common">Commerson's wild potato</name>
    <name type="synonym">Commerson's nightshade</name>
    <dbReference type="NCBI Taxonomy" id="4109"/>
    <lineage>
        <taxon>Eukaryota</taxon>
        <taxon>Viridiplantae</taxon>
        <taxon>Streptophyta</taxon>
        <taxon>Embryophyta</taxon>
        <taxon>Tracheophyta</taxon>
        <taxon>Spermatophyta</taxon>
        <taxon>Magnoliopsida</taxon>
        <taxon>eudicotyledons</taxon>
        <taxon>Gunneridae</taxon>
        <taxon>Pentapetalae</taxon>
        <taxon>asterids</taxon>
        <taxon>lamiids</taxon>
        <taxon>Solanales</taxon>
        <taxon>Solanaceae</taxon>
        <taxon>Solanoideae</taxon>
        <taxon>Solaneae</taxon>
        <taxon>Solanum</taxon>
    </lineage>
</organism>
<accession>A0A9J5WJ36</accession>
<reference evidence="2 3" key="1">
    <citation type="submission" date="2020-09" db="EMBL/GenBank/DDBJ databases">
        <title>De no assembly of potato wild relative species, Solanum commersonii.</title>
        <authorList>
            <person name="Cho K."/>
        </authorList>
    </citation>
    <scope>NUCLEOTIDE SEQUENCE [LARGE SCALE GENOMIC DNA]</scope>
    <source>
        <strain evidence="2">LZ3.2</strain>
        <tissue evidence="2">Leaf</tissue>
    </source>
</reference>
<evidence type="ECO:0000256" key="1">
    <source>
        <dbReference type="SAM" id="MobiDB-lite"/>
    </source>
</evidence>
<dbReference type="AlphaFoldDB" id="A0A9J5WJ36"/>
<keyword evidence="3" id="KW-1185">Reference proteome</keyword>
<evidence type="ECO:0000313" key="2">
    <source>
        <dbReference type="EMBL" id="KAG5575303.1"/>
    </source>
</evidence>
<sequence>MDHDPSFSIGITQLNSSNTDRIYNSDDDKSVFAKFLSDKIHITSDGFRYDYLHSRYAALLWRYSCDKAKVGYVSENDDPLKPKRQFTPPPQDDLVHIE</sequence>
<dbReference type="EMBL" id="JACXVP010000011">
    <property type="protein sequence ID" value="KAG5575303.1"/>
    <property type="molecule type" value="Genomic_DNA"/>
</dbReference>
<protein>
    <recommendedName>
        <fullName evidence="4">Ulp1 protease family, C-terminal catalytic domain containing protein</fullName>
    </recommendedName>
</protein>
<dbReference type="PANTHER" id="PTHR33022">
    <property type="entry name" value="DUF1985 DOMAIN-CONTAINING PROTEIN"/>
    <property type="match status" value="1"/>
</dbReference>
<evidence type="ECO:0008006" key="4">
    <source>
        <dbReference type="Google" id="ProtNLM"/>
    </source>
</evidence>
<dbReference type="OrthoDB" id="1311383at2759"/>
<proteinExistence type="predicted"/>
<name>A0A9J5WJ36_SOLCO</name>
<comment type="caution">
    <text evidence="2">The sequence shown here is derived from an EMBL/GenBank/DDBJ whole genome shotgun (WGS) entry which is preliminary data.</text>
</comment>
<dbReference type="PANTHER" id="PTHR33022:SF13">
    <property type="entry name" value="UBIQUITIN-LIKE PROTEASE FAMILY PROFILE DOMAIN-CONTAINING PROTEIN"/>
    <property type="match status" value="1"/>
</dbReference>
<gene>
    <name evidence="2" type="ORF">H5410_055437</name>
</gene>
<evidence type="ECO:0000313" key="3">
    <source>
        <dbReference type="Proteomes" id="UP000824120"/>
    </source>
</evidence>
<dbReference type="Proteomes" id="UP000824120">
    <property type="component" value="Chromosome 11"/>
</dbReference>